<organism evidence="10">
    <name type="scientific">Sheuella amnicola</name>
    <dbReference type="NCBI Taxonomy" id="2707330"/>
    <lineage>
        <taxon>Bacteria</taxon>
        <taxon>Pseudomonadati</taxon>
        <taxon>Pseudomonadota</taxon>
        <taxon>Betaproteobacteria</taxon>
        <taxon>Burkholderiales</taxon>
        <taxon>Alcaligenaceae</taxon>
        <taxon>Sheuella</taxon>
    </lineage>
</organism>
<dbReference type="InterPro" id="IPR037069">
    <property type="entry name" value="AcylCoA_DH/ox_N_sf"/>
</dbReference>
<feature type="domain" description="Acyl-CoA oxidase/dehydrogenase middle" evidence="8">
    <location>
        <begin position="505"/>
        <end position="599"/>
    </location>
</feature>
<evidence type="ECO:0000256" key="4">
    <source>
        <dbReference type="ARBA" id="ARBA00022827"/>
    </source>
</evidence>
<dbReference type="InterPro" id="IPR013786">
    <property type="entry name" value="AcylCoA_DH/ox_N"/>
</dbReference>
<dbReference type="SUPFAM" id="SSF47203">
    <property type="entry name" value="Acyl-CoA dehydrogenase C-terminal domain-like"/>
    <property type="match status" value="2"/>
</dbReference>
<evidence type="ECO:0000259" key="9">
    <source>
        <dbReference type="Pfam" id="PF02771"/>
    </source>
</evidence>
<name>A0A6B2R1J7_9BURK</name>
<evidence type="ECO:0000256" key="5">
    <source>
        <dbReference type="ARBA" id="ARBA00023002"/>
    </source>
</evidence>
<keyword evidence="4" id="KW-0274">FAD</keyword>
<dbReference type="Gene3D" id="1.20.140.10">
    <property type="entry name" value="Butyryl-CoA Dehydrogenase, subunit A, domain 3"/>
    <property type="match status" value="2"/>
</dbReference>
<evidence type="ECO:0000256" key="1">
    <source>
        <dbReference type="ARBA" id="ARBA00001974"/>
    </source>
</evidence>
<evidence type="ECO:0000313" key="10">
    <source>
        <dbReference type="EMBL" id="NDY83958.1"/>
    </source>
</evidence>
<dbReference type="GO" id="GO:0005886">
    <property type="term" value="C:plasma membrane"/>
    <property type="evidence" value="ECO:0007669"/>
    <property type="project" value="TreeGrafter"/>
</dbReference>
<dbReference type="InterPro" id="IPR052161">
    <property type="entry name" value="Mycobact_Acyl-CoA_DH"/>
</dbReference>
<dbReference type="RefSeq" id="WP_163655677.1">
    <property type="nucleotide sequence ID" value="NZ_JAAGRN010000008.1"/>
</dbReference>
<dbReference type="FunFam" id="2.40.110.10:FF:000011">
    <property type="entry name" value="Acyl-CoA dehydrogenase FadE34"/>
    <property type="match status" value="1"/>
</dbReference>
<dbReference type="InterPro" id="IPR036250">
    <property type="entry name" value="AcylCo_DH-like_C"/>
</dbReference>
<feature type="region of interest" description="Disordered" evidence="6">
    <location>
        <begin position="365"/>
        <end position="385"/>
    </location>
</feature>
<evidence type="ECO:0000259" key="7">
    <source>
        <dbReference type="Pfam" id="PF00441"/>
    </source>
</evidence>
<dbReference type="AlphaFoldDB" id="A0A6B2R1J7"/>
<dbReference type="SUPFAM" id="SSF56645">
    <property type="entry name" value="Acyl-CoA dehydrogenase NM domain-like"/>
    <property type="match status" value="2"/>
</dbReference>
<evidence type="ECO:0000256" key="3">
    <source>
        <dbReference type="ARBA" id="ARBA00022630"/>
    </source>
</evidence>
<dbReference type="Pfam" id="PF02770">
    <property type="entry name" value="Acyl-CoA_dh_M"/>
    <property type="match status" value="1"/>
</dbReference>
<comment type="caution">
    <text evidence="10">The sequence shown here is derived from an EMBL/GenBank/DDBJ whole genome shotgun (WGS) entry which is preliminary data.</text>
</comment>
<reference evidence="10" key="1">
    <citation type="submission" date="2020-02" db="EMBL/GenBank/DDBJ databases">
        <authorList>
            <person name="Chen W.-M."/>
        </authorList>
    </citation>
    <scope>NUCLEOTIDE SEQUENCE</scope>
    <source>
        <strain evidence="10">NBD-18</strain>
    </source>
</reference>
<dbReference type="CDD" id="cd00567">
    <property type="entry name" value="ACAD"/>
    <property type="match status" value="1"/>
</dbReference>
<dbReference type="Pfam" id="PF00441">
    <property type="entry name" value="Acyl-CoA_dh_1"/>
    <property type="match status" value="2"/>
</dbReference>
<dbReference type="InterPro" id="IPR006091">
    <property type="entry name" value="Acyl-CoA_Oxase/DH_mid-dom"/>
</dbReference>
<dbReference type="EMBL" id="JAAGRN010000008">
    <property type="protein sequence ID" value="NDY83958.1"/>
    <property type="molecule type" value="Genomic_DNA"/>
</dbReference>
<feature type="domain" description="Acyl-CoA dehydrogenase/oxidase N-terminal" evidence="9">
    <location>
        <begin position="393"/>
        <end position="501"/>
    </location>
</feature>
<keyword evidence="3" id="KW-0285">Flavoprotein</keyword>
<dbReference type="Gene3D" id="1.10.540.10">
    <property type="entry name" value="Acyl-CoA dehydrogenase/oxidase, N-terminal domain"/>
    <property type="match status" value="2"/>
</dbReference>
<evidence type="ECO:0000259" key="8">
    <source>
        <dbReference type="Pfam" id="PF02770"/>
    </source>
</evidence>
<proteinExistence type="inferred from homology"/>
<dbReference type="InterPro" id="IPR009100">
    <property type="entry name" value="AcylCoA_DH/oxidase_NM_dom_sf"/>
</dbReference>
<keyword evidence="5" id="KW-0560">Oxidoreductase</keyword>
<comment type="cofactor">
    <cofactor evidence="1">
        <name>FAD</name>
        <dbReference type="ChEBI" id="CHEBI:57692"/>
    </cofactor>
</comment>
<dbReference type="PANTHER" id="PTHR43292">
    <property type="entry name" value="ACYL-COA DEHYDROGENASE"/>
    <property type="match status" value="1"/>
</dbReference>
<protein>
    <submittedName>
        <fullName evidence="10">Acyl-CoA dehydrogenase</fullName>
    </submittedName>
</protein>
<feature type="domain" description="Acyl-CoA dehydrogenase/oxidase N-terminal" evidence="9">
    <location>
        <begin position="6"/>
        <end position="115"/>
    </location>
</feature>
<evidence type="ECO:0000256" key="6">
    <source>
        <dbReference type="SAM" id="MobiDB-lite"/>
    </source>
</evidence>
<dbReference type="InterPro" id="IPR046373">
    <property type="entry name" value="Acyl-CoA_Oxase/DH_mid-dom_sf"/>
</dbReference>
<gene>
    <name evidence="10" type="ORF">G3I67_12030</name>
</gene>
<accession>A0A6B2R1J7</accession>
<dbReference type="Gene3D" id="2.40.110.10">
    <property type="entry name" value="Butyryl-CoA Dehydrogenase, subunit A, domain 2"/>
    <property type="match status" value="2"/>
</dbReference>
<feature type="domain" description="Acyl-CoA dehydrogenase/oxidase C-terminal" evidence="7">
    <location>
        <begin position="611"/>
        <end position="760"/>
    </location>
</feature>
<dbReference type="Pfam" id="PF02771">
    <property type="entry name" value="Acyl-CoA_dh_N"/>
    <property type="match status" value="2"/>
</dbReference>
<sequence>MSHDAIEAFRDSARDYLSRSNTISRLRALRSSDTGFDRQAWQEIANSGWPALLIPEDDGGMGLGLREMAAIAEEVGQHLLPEPYLAVAVQAATALSRSPRGALRSLLLEQLATGELIAGLAWQEKLGQMTTDDISTTATAAADGWVLNGVKRFVLPGTGADGWIVLAKHNAKPLLCWVPAGTQGLGVTTQRCVDGSVMADLTLNQVPVAATHVLAQDYGALLAVADANDFTRVIQSAELLGVMRRALAVTIEYLNTRKQFGRAIGSFQALKHRTVDAYVQVELSSASLNEVLGLLEQGGAASTLSSRVKARCAHAALMVTRMAIQFHGAMGYTDECDIGLYYKRAMQLSSWLGNVDAHRARYLKEAPPEQKASDESSAHDFPRDADWENMPEADFRKMLRAFYAKNYPEHMRNVPRRLHWNEIKDWYMTLSKQGWVAPAWPKQFGGMGLPPAKMIAYVEEQEEYGVARAPDMGIVMIGPLLIQRGTPEQQQKFLPKIIAGEHIWCQGYSEPGAGSDLASLRTEAIQDGNEFVVNGQKIWTTLAQDATHMFTLVRTDKEAKKQSGISFLLIDLKTPGITIRKIKDIGGHEEFCEVFLDNVRVPAENLVGQMNEGWTIAKALLGFERIFLGSPKQSRYALSQLNSLAVHQGLFSDPLFAAQYAELAIDVSDLVAAYTHFADIVKRGEVLPPSVSLLKIWATDTYQRICTLLVEAAQEHGCTGYTKDFGPAGLDVPAIMFNAIPSTIYGGSTEIQKEIISKNVLRLPD</sequence>
<dbReference type="GO" id="GO:0016627">
    <property type="term" value="F:oxidoreductase activity, acting on the CH-CH group of donors"/>
    <property type="evidence" value="ECO:0007669"/>
    <property type="project" value="InterPro"/>
</dbReference>
<evidence type="ECO:0000256" key="2">
    <source>
        <dbReference type="ARBA" id="ARBA00009347"/>
    </source>
</evidence>
<dbReference type="PANTHER" id="PTHR43292:SF3">
    <property type="entry name" value="ACYL-COA DEHYDROGENASE FADE29"/>
    <property type="match status" value="1"/>
</dbReference>
<feature type="domain" description="Acyl-CoA dehydrogenase/oxidase C-terminal" evidence="7">
    <location>
        <begin position="229"/>
        <end position="360"/>
    </location>
</feature>
<comment type="similarity">
    <text evidence="2">Belongs to the acyl-CoA dehydrogenase family.</text>
</comment>
<dbReference type="InterPro" id="IPR009075">
    <property type="entry name" value="AcylCo_DH/oxidase_C"/>
</dbReference>
<dbReference type="GO" id="GO:0050660">
    <property type="term" value="F:flavin adenine dinucleotide binding"/>
    <property type="evidence" value="ECO:0007669"/>
    <property type="project" value="InterPro"/>
</dbReference>